<feature type="transmembrane region" description="Helical" evidence="1">
    <location>
        <begin position="206"/>
        <end position="227"/>
    </location>
</feature>
<dbReference type="PANTHER" id="PTHR34300:SF2">
    <property type="entry name" value="QUEUOSINE PRECURSOR TRANSPORTER-RELATED"/>
    <property type="match status" value="1"/>
</dbReference>
<dbReference type="NCBIfam" id="TIGR00697">
    <property type="entry name" value="queuosine precursor transporter"/>
    <property type="match status" value="1"/>
</dbReference>
<comment type="subcellular location">
    <subcellularLocation>
        <location evidence="1">Cell membrane</location>
        <topology evidence="1">Multi-pass membrane protein</topology>
    </subcellularLocation>
</comment>
<dbReference type="PANTHER" id="PTHR34300">
    <property type="entry name" value="QUEUOSINE PRECURSOR TRANSPORTER-RELATED"/>
    <property type="match status" value="1"/>
</dbReference>
<reference evidence="3" key="1">
    <citation type="journal article" date="2021" name="PeerJ">
        <title>Extensive microbial diversity within the chicken gut microbiome revealed by metagenomics and culture.</title>
        <authorList>
            <person name="Gilroy R."/>
            <person name="Ravi A."/>
            <person name="Getino M."/>
            <person name="Pursley I."/>
            <person name="Horton D.L."/>
            <person name="Alikhan N.F."/>
            <person name="Baker D."/>
            <person name="Gharbi K."/>
            <person name="Hall N."/>
            <person name="Watson M."/>
            <person name="Adriaenssens E.M."/>
            <person name="Foster-Nyarko E."/>
            <person name="Jarju S."/>
            <person name="Secka A."/>
            <person name="Antonio M."/>
            <person name="Oren A."/>
            <person name="Chaudhuri R.R."/>
            <person name="La Ragione R."/>
            <person name="Hildebrand F."/>
            <person name="Pallen M.J."/>
        </authorList>
    </citation>
    <scope>NUCLEOTIDE SEQUENCE</scope>
    <source>
        <strain evidence="3">ChiHejej3B27-3195</strain>
    </source>
</reference>
<keyword evidence="1" id="KW-1003">Cell membrane</keyword>
<dbReference type="InterPro" id="IPR003744">
    <property type="entry name" value="YhhQ"/>
</dbReference>
<sequence length="278" mass="29391">MSSHSPDTPAARDAVHPASRRAVAFASSGGRFYAVLMAVFVAIFLISNISATKLIAVGPLVMDGGAILFPMAYVMGGILSEVYGFAAARRAILVGFAVQVLATLVFTLVMLAPPGPGYAAQAAFEAVLGFYPRIVLASLAGYLVGQLLNSFIIVWIKKRVGEHHLWARFAGSTVVGQFIDTVIFCTVAFAGVISGGDFLNYVITGFVYKCLVEFLLLPVTYAVVGWLKRHEPSYRRPEDGPSEGTLPEGGSSQGRSSQAADAETAGQDTDVSESDSSV</sequence>
<proteinExistence type="inferred from homology"/>
<evidence type="ECO:0000313" key="4">
    <source>
        <dbReference type="Proteomes" id="UP000824151"/>
    </source>
</evidence>
<feature type="compositionally biased region" description="Low complexity" evidence="2">
    <location>
        <begin position="249"/>
        <end position="258"/>
    </location>
</feature>
<protein>
    <recommendedName>
        <fullName evidence="1">Probable queuosine precursor transporter</fullName>
        <shortName evidence="1">Q precursor transporter</shortName>
    </recommendedName>
</protein>
<comment type="similarity">
    <text evidence="1">Belongs to the vitamin uptake transporter (VUT/ECF) (TC 2.A.88) family. Q precursor transporter subfamily.</text>
</comment>
<dbReference type="GO" id="GO:0005886">
    <property type="term" value="C:plasma membrane"/>
    <property type="evidence" value="ECO:0007669"/>
    <property type="project" value="UniProtKB-SubCell"/>
</dbReference>
<keyword evidence="1" id="KW-0813">Transport</keyword>
<dbReference type="Pfam" id="PF02592">
    <property type="entry name" value="Vut_1"/>
    <property type="match status" value="1"/>
</dbReference>
<reference evidence="3" key="2">
    <citation type="submission" date="2021-04" db="EMBL/GenBank/DDBJ databases">
        <authorList>
            <person name="Gilroy R."/>
        </authorList>
    </citation>
    <scope>NUCLEOTIDE SEQUENCE</scope>
    <source>
        <strain evidence="3">ChiHejej3B27-3195</strain>
    </source>
</reference>
<feature type="transmembrane region" description="Helical" evidence="1">
    <location>
        <begin position="55"/>
        <end position="79"/>
    </location>
</feature>
<feature type="transmembrane region" description="Helical" evidence="1">
    <location>
        <begin position="91"/>
        <end position="114"/>
    </location>
</feature>
<organism evidence="3 4">
    <name type="scientific">Candidatus Nesterenkonia stercoripullorum</name>
    <dbReference type="NCBI Taxonomy" id="2838701"/>
    <lineage>
        <taxon>Bacteria</taxon>
        <taxon>Bacillati</taxon>
        <taxon>Actinomycetota</taxon>
        <taxon>Actinomycetes</taxon>
        <taxon>Micrococcales</taxon>
        <taxon>Micrococcaceae</taxon>
        <taxon>Nesterenkonia</taxon>
    </lineage>
</organism>
<comment type="function">
    <text evidence="1">Involved in the import of queuosine (Q) precursors, required for Q precursor salvage.</text>
</comment>
<evidence type="ECO:0000256" key="1">
    <source>
        <dbReference type="HAMAP-Rule" id="MF_02088"/>
    </source>
</evidence>
<keyword evidence="1" id="KW-0472">Membrane</keyword>
<evidence type="ECO:0000256" key="2">
    <source>
        <dbReference type="SAM" id="MobiDB-lite"/>
    </source>
</evidence>
<name>A0A9D1S2D9_9MICC</name>
<keyword evidence="1" id="KW-0812">Transmembrane</keyword>
<dbReference type="GO" id="GO:0022857">
    <property type="term" value="F:transmembrane transporter activity"/>
    <property type="evidence" value="ECO:0007669"/>
    <property type="project" value="UniProtKB-UniRule"/>
</dbReference>
<keyword evidence="1" id="KW-1133">Transmembrane helix</keyword>
<dbReference type="EMBL" id="DXGD01000203">
    <property type="protein sequence ID" value="HIW99605.1"/>
    <property type="molecule type" value="Genomic_DNA"/>
</dbReference>
<feature type="transmembrane region" description="Helical" evidence="1">
    <location>
        <begin position="30"/>
        <end position="49"/>
    </location>
</feature>
<feature type="region of interest" description="Disordered" evidence="2">
    <location>
        <begin position="232"/>
        <end position="278"/>
    </location>
</feature>
<dbReference type="AlphaFoldDB" id="A0A9D1S2D9"/>
<gene>
    <name evidence="3" type="ORF">H9871_05630</name>
</gene>
<dbReference type="Proteomes" id="UP000824151">
    <property type="component" value="Unassembled WGS sequence"/>
</dbReference>
<feature type="compositionally biased region" description="Polar residues" evidence="2">
    <location>
        <begin position="266"/>
        <end position="278"/>
    </location>
</feature>
<feature type="transmembrane region" description="Helical" evidence="1">
    <location>
        <begin position="168"/>
        <end position="194"/>
    </location>
</feature>
<feature type="transmembrane region" description="Helical" evidence="1">
    <location>
        <begin position="134"/>
        <end position="156"/>
    </location>
</feature>
<comment type="caution">
    <text evidence="3">The sequence shown here is derived from an EMBL/GenBank/DDBJ whole genome shotgun (WGS) entry which is preliminary data.</text>
</comment>
<accession>A0A9D1S2D9</accession>
<dbReference type="HAMAP" id="MF_02088">
    <property type="entry name" value="Q_prec_transport"/>
    <property type="match status" value="1"/>
</dbReference>
<evidence type="ECO:0000313" key="3">
    <source>
        <dbReference type="EMBL" id="HIW99605.1"/>
    </source>
</evidence>